<reference evidence="2 3" key="1">
    <citation type="submission" date="2015-08" db="EMBL/GenBank/DDBJ databases">
        <authorList>
            <person name="Babu N.S."/>
            <person name="Beckwith C.J."/>
            <person name="Beseler K.G."/>
            <person name="Brison A."/>
            <person name="Carone J.V."/>
            <person name="Caskin T.P."/>
            <person name="Diamond M."/>
            <person name="Durham M.E."/>
            <person name="Foxe J.M."/>
            <person name="Go M."/>
            <person name="Henderson B.A."/>
            <person name="Jones I.B."/>
            <person name="McGettigan J.A."/>
            <person name="Micheletti S.J."/>
            <person name="Nasrallah M.E."/>
            <person name="Ortiz D."/>
            <person name="Piller C.R."/>
            <person name="Privatt S.R."/>
            <person name="Schneider S.L."/>
            <person name="Sharp S."/>
            <person name="Smith T.C."/>
            <person name="Stanton J.D."/>
            <person name="Ullery H.E."/>
            <person name="Wilson R.J."/>
            <person name="Serrano M.G."/>
            <person name="Buck G."/>
            <person name="Lee V."/>
            <person name="Wang Y."/>
            <person name="Carvalho R."/>
            <person name="Voegtly L."/>
            <person name="Shi R."/>
            <person name="Duckworth R."/>
            <person name="Johnson A."/>
            <person name="Loviza R."/>
            <person name="Walstead R."/>
            <person name="Shah Z."/>
            <person name="Kiflezghi M."/>
            <person name="Wade K."/>
            <person name="Ball S.L."/>
            <person name="Bradley K.W."/>
            <person name="Asai D.J."/>
            <person name="Bowman C.A."/>
            <person name="Russell D.A."/>
            <person name="Pope W.H."/>
            <person name="Jacobs-Sera D."/>
            <person name="Hendrix R.W."/>
            <person name="Hatfull G.F."/>
        </authorList>
    </citation>
    <scope>NUCLEOTIDE SEQUENCE [LARGE SCALE GENOMIC DNA]</scope>
    <source>
        <strain evidence="2 3">DSM 27648</strain>
    </source>
</reference>
<dbReference type="KEGG" id="llu:AKJ09_05010"/>
<gene>
    <name evidence="2" type="ORF">AKJ09_05010</name>
</gene>
<protein>
    <submittedName>
        <fullName evidence="2">Uncharacterized protein</fullName>
    </submittedName>
</protein>
<proteinExistence type="predicted"/>
<dbReference type="EMBL" id="CP012333">
    <property type="protein sequence ID" value="AKU98346.1"/>
    <property type="molecule type" value="Genomic_DNA"/>
</dbReference>
<dbReference type="AlphaFoldDB" id="A0A0K1PY94"/>
<dbReference type="Gene3D" id="3.10.450.710">
    <property type="entry name" value="Tgt2/MlaC"/>
    <property type="match status" value="1"/>
</dbReference>
<name>A0A0K1PY94_9BACT</name>
<evidence type="ECO:0000256" key="1">
    <source>
        <dbReference type="SAM" id="SignalP"/>
    </source>
</evidence>
<sequence length="207" mass="23433">MIARRTFVVGLGSLLFGVPLSASAQKKEGPKDKDKTRDESDQVERVVKQLVAAVREGRDDDARRLIDFQSQAEFIFGADWPKATPAQRDEFLQRYGRVFGATMFPKVRDHFKQVSSITYEQAEVVGTDAHLKSTEFIKQPPKTQELKLEYVLKKRGQWRVFDVMLLAGSILTLVRDDIVRPVLQTRGWDGVMTELRAKDAALSAPKP</sequence>
<evidence type="ECO:0000313" key="2">
    <source>
        <dbReference type="EMBL" id="AKU98346.1"/>
    </source>
</evidence>
<accession>A0A0K1PY94</accession>
<keyword evidence="1" id="KW-0732">Signal</keyword>
<evidence type="ECO:0000313" key="3">
    <source>
        <dbReference type="Proteomes" id="UP000064967"/>
    </source>
</evidence>
<dbReference type="Pfam" id="PF05494">
    <property type="entry name" value="MlaC"/>
    <property type="match status" value="1"/>
</dbReference>
<dbReference type="InterPro" id="IPR042245">
    <property type="entry name" value="Tgt2/MlaC_sf"/>
</dbReference>
<feature type="signal peptide" evidence="1">
    <location>
        <begin position="1"/>
        <end position="24"/>
    </location>
</feature>
<dbReference type="Proteomes" id="UP000064967">
    <property type="component" value="Chromosome"/>
</dbReference>
<keyword evidence="3" id="KW-1185">Reference proteome</keyword>
<dbReference type="STRING" id="1391654.AKJ09_05010"/>
<organism evidence="2 3">
    <name type="scientific">Labilithrix luteola</name>
    <dbReference type="NCBI Taxonomy" id="1391654"/>
    <lineage>
        <taxon>Bacteria</taxon>
        <taxon>Pseudomonadati</taxon>
        <taxon>Myxococcota</taxon>
        <taxon>Polyangia</taxon>
        <taxon>Polyangiales</taxon>
        <taxon>Labilitrichaceae</taxon>
        <taxon>Labilithrix</taxon>
    </lineage>
</organism>
<dbReference type="RefSeq" id="WP_169927766.1">
    <property type="nucleotide sequence ID" value="NZ_CP012333.1"/>
</dbReference>
<feature type="chain" id="PRO_5005466475" evidence="1">
    <location>
        <begin position="25"/>
        <end position="207"/>
    </location>
</feature>
<dbReference type="InterPro" id="IPR008869">
    <property type="entry name" value="MlaC/ttg2D"/>
</dbReference>